<dbReference type="EMBL" id="WHVB01000001">
    <property type="protein sequence ID" value="KAF8487503.1"/>
    <property type="molecule type" value="Genomic_DNA"/>
</dbReference>
<dbReference type="Proteomes" id="UP000759537">
    <property type="component" value="Unassembled WGS sequence"/>
</dbReference>
<evidence type="ECO:0000313" key="2">
    <source>
        <dbReference type="Proteomes" id="UP000759537"/>
    </source>
</evidence>
<name>A0A9P5N693_9AGAM</name>
<accession>A0A9P5N693</accession>
<dbReference type="AlphaFoldDB" id="A0A9P5N693"/>
<organism evidence="1 2">
    <name type="scientific">Russula ochroleuca</name>
    <dbReference type="NCBI Taxonomy" id="152965"/>
    <lineage>
        <taxon>Eukaryota</taxon>
        <taxon>Fungi</taxon>
        <taxon>Dikarya</taxon>
        <taxon>Basidiomycota</taxon>
        <taxon>Agaricomycotina</taxon>
        <taxon>Agaricomycetes</taxon>
        <taxon>Russulales</taxon>
        <taxon>Russulaceae</taxon>
        <taxon>Russula</taxon>
    </lineage>
</organism>
<dbReference type="OrthoDB" id="448455at2759"/>
<reference evidence="1" key="2">
    <citation type="journal article" date="2020" name="Nat. Commun.">
        <title>Large-scale genome sequencing of mycorrhizal fungi provides insights into the early evolution of symbiotic traits.</title>
        <authorList>
            <person name="Miyauchi S."/>
            <person name="Kiss E."/>
            <person name="Kuo A."/>
            <person name="Drula E."/>
            <person name="Kohler A."/>
            <person name="Sanchez-Garcia M."/>
            <person name="Morin E."/>
            <person name="Andreopoulos B."/>
            <person name="Barry K.W."/>
            <person name="Bonito G."/>
            <person name="Buee M."/>
            <person name="Carver A."/>
            <person name="Chen C."/>
            <person name="Cichocki N."/>
            <person name="Clum A."/>
            <person name="Culley D."/>
            <person name="Crous P.W."/>
            <person name="Fauchery L."/>
            <person name="Girlanda M."/>
            <person name="Hayes R.D."/>
            <person name="Keri Z."/>
            <person name="LaButti K."/>
            <person name="Lipzen A."/>
            <person name="Lombard V."/>
            <person name="Magnuson J."/>
            <person name="Maillard F."/>
            <person name="Murat C."/>
            <person name="Nolan M."/>
            <person name="Ohm R.A."/>
            <person name="Pangilinan J."/>
            <person name="Pereira M.F."/>
            <person name="Perotto S."/>
            <person name="Peter M."/>
            <person name="Pfister S."/>
            <person name="Riley R."/>
            <person name="Sitrit Y."/>
            <person name="Stielow J.B."/>
            <person name="Szollosi G."/>
            <person name="Zifcakova L."/>
            <person name="Stursova M."/>
            <person name="Spatafora J.W."/>
            <person name="Tedersoo L."/>
            <person name="Vaario L.M."/>
            <person name="Yamada A."/>
            <person name="Yan M."/>
            <person name="Wang P."/>
            <person name="Xu J."/>
            <person name="Bruns T."/>
            <person name="Baldrian P."/>
            <person name="Vilgalys R."/>
            <person name="Dunand C."/>
            <person name="Henrissat B."/>
            <person name="Grigoriev I.V."/>
            <person name="Hibbett D."/>
            <person name="Nagy L.G."/>
            <person name="Martin F.M."/>
        </authorList>
    </citation>
    <scope>NUCLEOTIDE SEQUENCE</scope>
    <source>
        <strain evidence="1">Prilba</strain>
    </source>
</reference>
<reference evidence="1" key="1">
    <citation type="submission" date="2019-10" db="EMBL/GenBank/DDBJ databases">
        <authorList>
            <consortium name="DOE Joint Genome Institute"/>
            <person name="Kuo A."/>
            <person name="Miyauchi S."/>
            <person name="Kiss E."/>
            <person name="Drula E."/>
            <person name="Kohler A."/>
            <person name="Sanchez-Garcia M."/>
            <person name="Andreopoulos B."/>
            <person name="Barry K.W."/>
            <person name="Bonito G."/>
            <person name="Buee M."/>
            <person name="Carver A."/>
            <person name="Chen C."/>
            <person name="Cichocki N."/>
            <person name="Clum A."/>
            <person name="Culley D."/>
            <person name="Crous P.W."/>
            <person name="Fauchery L."/>
            <person name="Girlanda M."/>
            <person name="Hayes R."/>
            <person name="Keri Z."/>
            <person name="LaButti K."/>
            <person name="Lipzen A."/>
            <person name="Lombard V."/>
            <person name="Magnuson J."/>
            <person name="Maillard F."/>
            <person name="Morin E."/>
            <person name="Murat C."/>
            <person name="Nolan M."/>
            <person name="Ohm R."/>
            <person name="Pangilinan J."/>
            <person name="Pereira M."/>
            <person name="Perotto S."/>
            <person name="Peter M."/>
            <person name="Riley R."/>
            <person name="Sitrit Y."/>
            <person name="Stielow B."/>
            <person name="Szollosi G."/>
            <person name="Zifcakova L."/>
            <person name="Stursova M."/>
            <person name="Spatafora J.W."/>
            <person name="Tedersoo L."/>
            <person name="Vaario L.-M."/>
            <person name="Yamada A."/>
            <person name="Yan M."/>
            <person name="Wang P."/>
            <person name="Xu J."/>
            <person name="Bruns T."/>
            <person name="Baldrian P."/>
            <person name="Vilgalys R."/>
            <person name="Henrissat B."/>
            <person name="Grigoriev I.V."/>
            <person name="Hibbett D."/>
            <person name="Nagy L.G."/>
            <person name="Martin F.M."/>
        </authorList>
    </citation>
    <scope>NUCLEOTIDE SEQUENCE</scope>
    <source>
        <strain evidence="1">Prilba</strain>
    </source>
</reference>
<comment type="caution">
    <text evidence="1">The sequence shown here is derived from an EMBL/GenBank/DDBJ whole genome shotgun (WGS) entry which is preliminary data.</text>
</comment>
<keyword evidence="2" id="KW-1185">Reference proteome</keyword>
<proteinExistence type="predicted"/>
<sequence length="121" mass="13448">MEDAPKRPDKLTRDEARTAVAQNSNAAHIVYERARVTDVDDRVGKVDDRVAGIHALHFIVDTGHSVFDARMASVDDRVKLVDDTVADVIHDGKAARQVMKQIPNDVDQIVRSVVYSNSELQ</sequence>
<gene>
    <name evidence="1" type="ORF">DFH94DRAFT_688022</name>
</gene>
<evidence type="ECO:0000313" key="1">
    <source>
        <dbReference type="EMBL" id="KAF8487503.1"/>
    </source>
</evidence>
<protein>
    <submittedName>
        <fullName evidence="1">Uncharacterized protein</fullName>
    </submittedName>
</protein>